<dbReference type="OrthoDB" id="552755at2759"/>
<feature type="compositionally biased region" description="Basic and acidic residues" evidence="1">
    <location>
        <begin position="485"/>
        <end position="505"/>
    </location>
</feature>
<feature type="compositionally biased region" description="Basic and acidic residues" evidence="1">
    <location>
        <begin position="604"/>
        <end position="614"/>
    </location>
</feature>
<dbReference type="GO" id="GO:0005634">
    <property type="term" value="C:nucleus"/>
    <property type="evidence" value="ECO:0007669"/>
    <property type="project" value="TreeGrafter"/>
</dbReference>
<feature type="compositionally biased region" description="Basic residues" evidence="1">
    <location>
        <begin position="298"/>
        <end position="307"/>
    </location>
</feature>
<feature type="compositionally biased region" description="Basic and acidic residues" evidence="1">
    <location>
        <begin position="35"/>
        <end position="56"/>
    </location>
</feature>
<sequence>MDPSERITSNAMIENILLESPVKSEDDESDDDEDVINKSKIKENQHDKDEETHEQTRIANNNTPEKVLQNVLSIEENRSGKTSSCKRKLFKSEGKEIKKSKKKIFSDDFQRIGYSSDDENKTSLEYTVSVRTLSETKRSELNPYVNLGKPSDIRGKRSAKDMDWNIDNMKKVKRSKVTSDSEDENCKENMPDGCCEGNVETSNTSNEHLANEDDSMKQDESGKKKSTADSKNRKPKKYKEKENTDSESLSDGEYNNESDEKHAKKKKTGKPRITKEKKSQDSDLNENSEESETDNKLAKKKKTAKLRIPKEKKSEKEDSDLSEDSEESQSDENYKKEKKTAKSIITKKKKSEDSDLNEDSEESESDEKHTKNKKTAKPRIAKKKKSQDSDLSEDNEESQSDEESGPKLKFEGPKKEQVKSKNKDGQKTKKSVKPINKKKENKSQEDDLSEGSQSDEENCPVPKSESRDSHNISTSEDSSAENSEQESKRDESKHKQKKVRDEDTNPHNNPRIIKLKKFLRLAGIRIKNYAEFWEGCNSVKAKIEKIVQHMENLGLKGPPSRSSCIKLRKKLEKKNEIAQLDVSNILDTPDKKYQGKRTRNMSSRRAEKSQPEKRVVNEACERQYARLRLLCSSSDED</sequence>
<protein>
    <submittedName>
        <fullName evidence="3">HIRA-interacting protein 3-like</fullName>
    </submittedName>
</protein>
<feature type="region of interest" description="Disordered" evidence="1">
    <location>
        <begin position="1"/>
        <end position="66"/>
    </location>
</feature>
<feature type="compositionally biased region" description="Basic and acidic residues" evidence="1">
    <location>
        <begin position="151"/>
        <end position="163"/>
    </location>
</feature>
<proteinExistence type="predicted"/>
<feature type="compositionally biased region" description="Acidic residues" evidence="1">
    <location>
        <begin position="317"/>
        <end position="330"/>
    </location>
</feature>
<feature type="compositionally biased region" description="Acidic residues" evidence="1">
    <location>
        <begin position="25"/>
        <end position="34"/>
    </location>
</feature>
<feature type="compositionally biased region" description="Acidic residues" evidence="1">
    <location>
        <begin position="446"/>
        <end position="458"/>
    </location>
</feature>
<dbReference type="KEGG" id="dci:103509685"/>
<feature type="region of interest" description="Disordered" evidence="1">
    <location>
        <begin position="145"/>
        <end position="509"/>
    </location>
</feature>
<feature type="compositionally biased region" description="Acidic residues" evidence="1">
    <location>
        <begin position="248"/>
        <end position="257"/>
    </location>
</feature>
<name>A0A3Q0IU36_DIACI</name>
<dbReference type="PANTHER" id="PTHR15410">
    <property type="entry name" value="HIRA-INTERACTING PROTEIN 3"/>
    <property type="match status" value="1"/>
</dbReference>
<dbReference type="PaxDb" id="121845-A0A3Q0IU36"/>
<dbReference type="STRING" id="121845.A0A3Q0IU36"/>
<gene>
    <name evidence="3" type="primary">LOC103509685</name>
</gene>
<dbReference type="PANTHER" id="PTHR15410:SF2">
    <property type="entry name" value="HIRA-INTERACTING PROTEIN 3"/>
    <property type="match status" value="1"/>
</dbReference>
<accession>A0A3Q0IU36</accession>
<evidence type="ECO:0000313" key="2">
    <source>
        <dbReference type="Proteomes" id="UP000079169"/>
    </source>
</evidence>
<feature type="compositionally biased region" description="Basic residues" evidence="1">
    <location>
        <begin position="336"/>
        <end position="349"/>
    </location>
</feature>
<feature type="compositionally biased region" description="Polar residues" evidence="1">
    <location>
        <begin position="471"/>
        <end position="482"/>
    </location>
</feature>
<feature type="region of interest" description="Disordered" evidence="1">
    <location>
        <begin position="588"/>
        <end position="614"/>
    </location>
</feature>
<keyword evidence="2" id="KW-1185">Reference proteome</keyword>
<feature type="compositionally biased region" description="Basic residues" evidence="1">
    <location>
        <begin position="370"/>
        <end position="385"/>
    </location>
</feature>
<feature type="compositionally biased region" description="Acidic residues" evidence="1">
    <location>
        <begin position="390"/>
        <end position="403"/>
    </location>
</feature>
<evidence type="ECO:0000313" key="3">
    <source>
        <dbReference type="RefSeq" id="XP_026679777.1"/>
    </source>
</evidence>
<dbReference type="GeneID" id="103509685"/>
<dbReference type="RefSeq" id="XP_026679777.1">
    <property type="nucleotide sequence ID" value="XM_026823976.1"/>
</dbReference>
<feature type="compositionally biased region" description="Acidic residues" evidence="1">
    <location>
        <begin position="354"/>
        <end position="365"/>
    </location>
</feature>
<feature type="compositionally biased region" description="Basic residues" evidence="1">
    <location>
        <begin position="263"/>
        <end position="272"/>
    </location>
</feature>
<feature type="compositionally biased region" description="Polar residues" evidence="1">
    <location>
        <begin position="1"/>
        <end position="12"/>
    </location>
</feature>
<evidence type="ECO:0000256" key="1">
    <source>
        <dbReference type="SAM" id="MobiDB-lite"/>
    </source>
</evidence>
<dbReference type="OMA" id="NEACERQ"/>
<organism evidence="2 3">
    <name type="scientific">Diaphorina citri</name>
    <name type="common">Asian citrus psyllid</name>
    <dbReference type="NCBI Taxonomy" id="121845"/>
    <lineage>
        <taxon>Eukaryota</taxon>
        <taxon>Metazoa</taxon>
        <taxon>Ecdysozoa</taxon>
        <taxon>Arthropoda</taxon>
        <taxon>Hexapoda</taxon>
        <taxon>Insecta</taxon>
        <taxon>Pterygota</taxon>
        <taxon>Neoptera</taxon>
        <taxon>Paraneoptera</taxon>
        <taxon>Hemiptera</taxon>
        <taxon>Sternorrhyncha</taxon>
        <taxon>Psylloidea</taxon>
        <taxon>Psyllidae</taxon>
        <taxon>Diaphorininae</taxon>
        <taxon>Diaphorina</taxon>
    </lineage>
</organism>
<feature type="compositionally biased region" description="Basic and acidic residues" evidence="1">
    <location>
        <begin position="404"/>
        <end position="427"/>
    </location>
</feature>
<feature type="compositionally biased region" description="Acidic residues" evidence="1">
    <location>
        <begin position="283"/>
        <end position="292"/>
    </location>
</feature>
<dbReference type="AlphaFoldDB" id="A0A3Q0IU36"/>
<reference evidence="3" key="1">
    <citation type="submission" date="2025-08" db="UniProtKB">
        <authorList>
            <consortium name="RefSeq"/>
        </authorList>
    </citation>
    <scope>IDENTIFICATION</scope>
</reference>
<dbReference type="InterPro" id="IPR037647">
    <property type="entry name" value="HIRIP3"/>
</dbReference>
<feature type="compositionally biased region" description="Polar residues" evidence="1">
    <location>
        <begin position="199"/>
        <end position="208"/>
    </location>
</feature>
<dbReference type="Proteomes" id="UP000079169">
    <property type="component" value="Unplaced"/>
</dbReference>
<feature type="compositionally biased region" description="Basic and acidic residues" evidence="1">
    <location>
        <begin position="209"/>
        <end position="232"/>
    </location>
</feature>